<evidence type="ECO:0000313" key="9">
    <source>
        <dbReference type="EMBL" id="MCI15895.1"/>
    </source>
</evidence>
<sequence length="196" mass="22590">MQQTNAIDECFTIEVVKPLVNQDVLQGLSDDIAPEIALLLRNYQGVFHTPTGLPPPRDQNHEIQLQEGTKPVKVRPYRYPHSQKEQIEKMVQEMLDQGIIKPSNSPFSSPIILVKKKDGSWRFCTDYRALNSVTIKDSFPMPTVDELLDELHGAQFFSKLDLRSGYHQILVKPEDRHKTAFRTHHGHYEWLVMPFG</sequence>
<evidence type="ECO:0000256" key="7">
    <source>
        <dbReference type="ARBA" id="ARBA00022918"/>
    </source>
</evidence>
<evidence type="ECO:0000256" key="5">
    <source>
        <dbReference type="ARBA" id="ARBA00022759"/>
    </source>
</evidence>
<dbReference type="EMBL" id="LXQA010098504">
    <property type="protein sequence ID" value="MCI15895.1"/>
    <property type="molecule type" value="Genomic_DNA"/>
</dbReference>
<feature type="non-terminal residue" evidence="9">
    <location>
        <position position="196"/>
    </location>
</feature>
<evidence type="ECO:0000256" key="6">
    <source>
        <dbReference type="ARBA" id="ARBA00022801"/>
    </source>
</evidence>
<dbReference type="CDD" id="cd01647">
    <property type="entry name" value="RT_LTR"/>
    <property type="match status" value="1"/>
</dbReference>
<keyword evidence="1" id="KW-0645">Protease</keyword>
<keyword evidence="2" id="KW-0808">Transferase</keyword>
<dbReference type="Pfam" id="PF00078">
    <property type="entry name" value="RVT_1"/>
    <property type="match status" value="1"/>
</dbReference>
<dbReference type="InterPro" id="IPR043502">
    <property type="entry name" value="DNA/RNA_pol_sf"/>
</dbReference>
<organism evidence="9 10">
    <name type="scientific">Trifolium medium</name>
    <dbReference type="NCBI Taxonomy" id="97028"/>
    <lineage>
        <taxon>Eukaryota</taxon>
        <taxon>Viridiplantae</taxon>
        <taxon>Streptophyta</taxon>
        <taxon>Embryophyta</taxon>
        <taxon>Tracheophyta</taxon>
        <taxon>Spermatophyta</taxon>
        <taxon>Magnoliopsida</taxon>
        <taxon>eudicotyledons</taxon>
        <taxon>Gunneridae</taxon>
        <taxon>Pentapetalae</taxon>
        <taxon>rosids</taxon>
        <taxon>fabids</taxon>
        <taxon>Fabales</taxon>
        <taxon>Fabaceae</taxon>
        <taxon>Papilionoideae</taxon>
        <taxon>50 kb inversion clade</taxon>
        <taxon>NPAAA clade</taxon>
        <taxon>Hologalegina</taxon>
        <taxon>IRL clade</taxon>
        <taxon>Trifolieae</taxon>
        <taxon>Trifolium</taxon>
    </lineage>
</organism>
<dbReference type="Gene3D" id="3.10.10.10">
    <property type="entry name" value="HIV Type 1 Reverse Transcriptase, subunit A, domain 1"/>
    <property type="match status" value="1"/>
</dbReference>
<dbReference type="PANTHER" id="PTHR24559">
    <property type="entry name" value="TRANSPOSON TY3-I GAG-POL POLYPROTEIN"/>
    <property type="match status" value="1"/>
</dbReference>
<evidence type="ECO:0000256" key="4">
    <source>
        <dbReference type="ARBA" id="ARBA00022722"/>
    </source>
</evidence>
<keyword evidence="4" id="KW-0540">Nuclease</keyword>
<proteinExistence type="predicted"/>
<evidence type="ECO:0000256" key="1">
    <source>
        <dbReference type="ARBA" id="ARBA00022670"/>
    </source>
</evidence>
<keyword evidence="7" id="KW-0695">RNA-directed DNA polymerase</keyword>
<dbReference type="InterPro" id="IPR043128">
    <property type="entry name" value="Rev_trsase/Diguanyl_cyclase"/>
</dbReference>
<dbReference type="FunFam" id="3.10.10.10:FF:000002">
    <property type="entry name" value="Retrovirus-related Pol polyprotein from transposon 17.6-like protein"/>
    <property type="match status" value="1"/>
</dbReference>
<dbReference type="GO" id="GO:0006508">
    <property type="term" value="P:proteolysis"/>
    <property type="evidence" value="ECO:0007669"/>
    <property type="project" value="UniProtKB-KW"/>
</dbReference>
<accession>A0A392PY51</accession>
<protein>
    <submittedName>
        <fullName evidence="9">Ty3/gypsy retrotransposon protein</fullName>
    </submittedName>
</protein>
<comment type="caution">
    <text evidence="9">The sequence shown here is derived from an EMBL/GenBank/DDBJ whole genome shotgun (WGS) entry which is preliminary data.</text>
</comment>
<evidence type="ECO:0000256" key="2">
    <source>
        <dbReference type="ARBA" id="ARBA00022679"/>
    </source>
</evidence>
<feature type="domain" description="Reverse transcriptase" evidence="8">
    <location>
        <begin position="114"/>
        <end position="196"/>
    </location>
</feature>
<dbReference type="GO" id="GO:0008233">
    <property type="term" value="F:peptidase activity"/>
    <property type="evidence" value="ECO:0007669"/>
    <property type="project" value="UniProtKB-KW"/>
</dbReference>
<dbReference type="InterPro" id="IPR053134">
    <property type="entry name" value="RNA-dir_DNA_polymerase"/>
</dbReference>
<keyword evidence="6" id="KW-0378">Hydrolase</keyword>
<dbReference type="GO" id="GO:0003964">
    <property type="term" value="F:RNA-directed DNA polymerase activity"/>
    <property type="evidence" value="ECO:0007669"/>
    <property type="project" value="UniProtKB-KW"/>
</dbReference>
<dbReference type="Gene3D" id="3.30.70.270">
    <property type="match status" value="1"/>
</dbReference>
<keyword evidence="10" id="KW-1185">Reference proteome</keyword>
<evidence type="ECO:0000313" key="10">
    <source>
        <dbReference type="Proteomes" id="UP000265520"/>
    </source>
</evidence>
<dbReference type="PANTHER" id="PTHR24559:SF434">
    <property type="entry name" value="RNA-DIRECTED DNA POLYMERASE HOMOLOG"/>
    <property type="match status" value="1"/>
</dbReference>
<evidence type="ECO:0000259" key="8">
    <source>
        <dbReference type="Pfam" id="PF00078"/>
    </source>
</evidence>
<dbReference type="AlphaFoldDB" id="A0A392PY51"/>
<dbReference type="FunFam" id="3.10.10.10:FF:000007">
    <property type="entry name" value="Retrovirus-related Pol polyprotein from transposon 17.6-like Protein"/>
    <property type="match status" value="1"/>
</dbReference>
<keyword evidence="5" id="KW-0255">Endonuclease</keyword>
<dbReference type="Proteomes" id="UP000265520">
    <property type="component" value="Unassembled WGS sequence"/>
</dbReference>
<dbReference type="SUPFAM" id="SSF56672">
    <property type="entry name" value="DNA/RNA polymerases"/>
    <property type="match status" value="1"/>
</dbReference>
<name>A0A392PY51_9FABA</name>
<keyword evidence="3" id="KW-0548">Nucleotidyltransferase</keyword>
<dbReference type="GO" id="GO:0004519">
    <property type="term" value="F:endonuclease activity"/>
    <property type="evidence" value="ECO:0007669"/>
    <property type="project" value="UniProtKB-KW"/>
</dbReference>
<evidence type="ECO:0000256" key="3">
    <source>
        <dbReference type="ARBA" id="ARBA00022695"/>
    </source>
</evidence>
<reference evidence="9 10" key="1">
    <citation type="journal article" date="2018" name="Front. Plant Sci.">
        <title>Red Clover (Trifolium pratense) and Zigzag Clover (T. medium) - A Picture of Genomic Similarities and Differences.</title>
        <authorList>
            <person name="Dluhosova J."/>
            <person name="Istvanek J."/>
            <person name="Nedelnik J."/>
            <person name="Repkova J."/>
        </authorList>
    </citation>
    <scope>NUCLEOTIDE SEQUENCE [LARGE SCALE GENOMIC DNA]</scope>
    <source>
        <strain evidence="10">cv. 10/8</strain>
        <tissue evidence="9">Leaf</tissue>
    </source>
</reference>
<dbReference type="InterPro" id="IPR000477">
    <property type="entry name" value="RT_dom"/>
</dbReference>